<accession>A0A6J4QGU4</accession>
<keyword evidence="1" id="KW-1133">Transmembrane helix</keyword>
<protein>
    <submittedName>
        <fullName evidence="2">Uncharacterized protein</fullName>
    </submittedName>
</protein>
<reference evidence="2" key="1">
    <citation type="submission" date="2020-02" db="EMBL/GenBank/DDBJ databases">
        <authorList>
            <person name="Meier V. D."/>
        </authorList>
    </citation>
    <scope>NUCLEOTIDE SEQUENCE</scope>
    <source>
        <strain evidence="2">AVDCRST_MAG37</strain>
    </source>
</reference>
<name>A0A6J4QGU4_9ACTN</name>
<organism evidence="2">
    <name type="scientific">uncultured Rubrobacteraceae bacterium</name>
    <dbReference type="NCBI Taxonomy" id="349277"/>
    <lineage>
        <taxon>Bacteria</taxon>
        <taxon>Bacillati</taxon>
        <taxon>Actinomycetota</taxon>
        <taxon>Rubrobacteria</taxon>
        <taxon>Rubrobacterales</taxon>
        <taxon>Rubrobacteraceae</taxon>
        <taxon>environmental samples</taxon>
    </lineage>
</organism>
<dbReference type="EMBL" id="CADCVD010000071">
    <property type="protein sequence ID" value="CAA9443726.1"/>
    <property type="molecule type" value="Genomic_DNA"/>
</dbReference>
<evidence type="ECO:0000313" key="2">
    <source>
        <dbReference type="EMBL" id="CAA9443726.1"/>
    </source>
</evidence>
<keyword evidence="1" id="KW-0472">Membrane</keyword>
<dbReference type="AlphaFoldDB" id="A0A6J4QGU4"/>
<feature type="transmembrane region" description="Helical" evidence="1">
    <location>
        <begin position="6"/>
        <end position="25"/>
    </location>
</feature>
<gene>
    <name evidence="2" type="ORF">AVDCRST_MAG37-1613</name>
</gene>
<keyword evidence="1" id="KW-0812">Transmembrane</keyword>
<evidence type="ECO:0000256" key="1">
    <source>
        <dbReference type="SAM" id="Phobius"/>
    </source>
</evidence>
<proteinExistence type="predicted"/>
<sequence>MNTSGQHFSIGALIYMVIIQLRGAAREGHLKVLIHPLI</sequence>